<dbReference type="Gramene" id="Tc10v2_t013200.1">
    <property type="protein sequence ID" value="Tc10v2_p013200.1"/>
    <property type="gene ID" value="Tc10v2_g013200"/>
</dbReference>
<sequence>MHQDQQIKLACHGHSLGFRNLENALKEYCTACVKEILNTAYSCRFCNFWLHESCVSELQHLPLKIDHPLHSQHQLRLQLQRQDFICDKCWYISAFSRYSCDQCNFNLDLACASSTNDLLLEEEWQRLQDGKKKEIQHYSHLHKLTIFKYRKIRADDYNCSWCRMRLSEVCYGCVECNFLLHELCRDKIPRTLCHPFHP</sequence>
<organism evidence="5 6">
    <name type="scientific">Theobroma cacao</name>
    <name type="common">Cacao</name>
    <name type="synonym">Cocoa</name>
    <dbReference type="NCBI Taxonomy" id="3641"/>
    <lineage>
        <taxon>Eukaryota</taxon>
        <taxon>Viridiplantae</taxon>
        <taxon>Streptophyta</taxon>
        <taxon>Embryophyta</taxon>
        <taxon>Tracheophyta</taxon>
        <taxon>Spermatophyta</taxon>
        <taxon>Magnoliopsida</taxon>
        <taxon>eudicotyledons</taxon>
        <taxon>Gunneridae</taxon>
        <taxon>Pentapetalae</taxon>
        <taxon>rosids</taxon>
        <taxon>malvids</taxon>
        <taxon>Malvales</taxon>
        <taxon>Malvaceae</taxon>
        <taxon>Byttnerioideae</taxon>
        <taxon>Theobroma</taxon>
    </lineage>
</organism>
<dbReference type="GO" id="GO:0046872">
    <property type="term" value="F:metal ion binding"/>
    <property type="evidence" value="ECO:0007669"/>
    <property type="project" value="UniProtKB-KW"/>
</dbReference>
<dbReference type="Proteomes" id="UP000694886">
    <property type="component" value="Chromosome 10"/>
</dbReference>
<dbReference type="KEGG" id="tcc:108663671"/>
<dbReference type="Pfam" id="PF03107">
    <property type="entry name" value="C1_2"/>
    <property type="match status" value="3"/>
</dbReference>
<evidence type="ECO:0000313" key="6">
    <source>
        <dbReference type="RefSeq" id="XP_017984409.1"/>
    </source>
</evidence>
<keyword evidence="1" id="KW-0479">Metal-binding</keyword>
<feature type="domain" description="Phorbol-ester/DAG-type" evidence="4">
    <location>
        <begin position="13"/>
        <end position="62"/>
    </location>
</feature>
<dbReference type="InterPro" id="IPR046349">
    <property type="entry name" value="C1-like_sf"/>
</dbReference>
<evidence type="ECO:0000313" key="5">
    <source>
        <dbReference type="Proteomes" id="UP000694886"/>
    </source>
</evidence>
<proteinExistence type="predicted"/>
<accession>A0AB32WYT1</accession>
<dbReference type="PANTHER" id="PTHR46288:SF27">
    <property type="entry name" value="CYSTEINE_HISTIDINE-RICH C1 DOMAIN FAMILY PROTEIN"/>
    <property type="match status" value="1"/>
</dbReference>
<name>A0AB32WYT1_THECC</name>
<keyword evidence="2" id="KW-0677">Repeat</keyword>
<protein>
    <submittedName>
        <fullName evidence="6">Uncharacterized protein LOC108663671</fullName>
    </submittedName>
</protein>
<feature type="domain" description="Phorbol-ester/DAG-type" evidence="4">
    <location>
        <begin position="141"/>
        <end position="193"/>
    </location>
</feature>
<dbReference type="InterPro" id="IPR004146">
    <property type="entry name" value="DC1"/>
</dbReference>
<dbReference type="GeneID" id="108663671"/>
<dbReference type="RefSeq" id="XP_017984409.1">
    <property type="nucleotide sequence ID" value="XM_018128920.1"/>
</dbReference>
<dbReference type="InterPro" id="IPR002219">
    <property type="entry name" value="PKC_DAG/PE"/>
</dbReference>
<evidence type="ECO:0000259" key="4">
    <source>
        <dbReference type="PROSITE" id="PS50081"/>
    </source>
</evidence>
<reference evidence="6" key="2">
    <citation type="submission" date="2025-08" db="UniProtKB">
        <authorList>
            <consortium name="RefSeq"/>
        </authorList>
    </citation>
    <scope>IDENTIFICATION</scope>
</reference>
<evidence type="ECO:0000256" key="3">
    <source>
        <dbReference type="ARBA" id="ARBA00022833"/>
    </source>
</evidence>
<keyword evidence="3" id="KW-0862">Zinc</keyword>
<dbReference type="AlphaFoldDB" id="A0AB32WYT1"/>
<gene>
    <name evidence="6" type="primary">LOC108663671</name>
</gene>
<evidence type="ECO:0000256" key="2">
    <source>
        <dbReference type="ARBA" id="ARBA00022737"/>
    </source>
</evidence>
<reference evidence="5" key="1">
    <citation type="journal article" date="1997" name="Nucleic Acids Res.">
        <title>tRNAscan-SE: a program for improved detection of transfer RNA genes in genomic sequence.</title>
        <authorList>
            <person name="Lowe T.M."/>
            <person name="Eddy S.R."/>
        </authorList>
    </citation>
    <scope>NUCLEOTIDE SEQUENCE [LARGE SCALE GENOMIC DNA]</scope>
    <source>
        <strain evidence="5">r\B97-61/B2</strain>
    </source>
</reference>
<dbReference type="SUPFAM" id="SSF57889">
    <property type="entry name" value="Cysteine-rich domain"/>
    <property type="match status" value="3"/>
</dbReference>
<dbReference type="PANTHER" id="PTHR46288">
    <property type="entry name" value="PHORBOL-ESTER/DAG-TYPE DOMAIN-CONTAINING PROTEIN"/>
    <property type="match status" value="1"/>
</dbReference>
<evidence type="ECO:0000256" key="1">
    <source>
        <dbReference type="ARBA" id="ARBA00022723"/>
    </source>
</evidence>
<dbReference type="PROSITE" id="PS50081">
    <property type="entry name" value="ZF_DAG_PE_2"/>
    <property type="match status" value="2"/>
</dbReference>